<feature type="compositionally biased region" description="Pro residues" evidence="2">
    <location>
        <begin position="35"/>
        <end position="56"/>
    </location>
</feature>
<sequence>MPRPKHTRSEAQIAHCSPSLEKARAAKHKCSVTTPSPPSPPAPSPPPPPPPPPLPPSESASNYKCVVHNLQQKFGHAKVTGIKYQCKAAQAVKESAHVLKREAQTVAKFTKFQGDVELRIARLTEGFKQEVDTVWSKLTDKNNEAAQQARNTASELQELQNQVKEANLAAQSSQKKVEKLEKKHRAMSHKVVAKVRCYSLKSKGVIKPEMRDMVWNLVGGGVLMNTVNGLLQTMAKGFGLDLKDSINRCSVLHINREGGAAAKIQIVHKLKNAG</sequence>
<reference evidence="4" key="1">
    <citation type="journal article" date="2014" name="Proc. Natl. Acad. Sci. U.S.A.">
        <title>Extensive sampling of basidiomycete genomes demonstrates inadequacy of the white-rot/brown-rot paradigm for wood decay fungi.</title>
        <authorList>
            <person name="Riley R."/>
            <person name="Salamov A.A."/>
            <person name="Brown D.W."/>
            <person name="Nagy L.G."/>
            <person name="Floudas D."/>
            <person name="Held B.W."/>
            <person name="Levasseur A."/>
            <person name="Lombard V."/>
            <person name="Morin E."/>
            <person name="Otillar R."/>
            <person name="Lindquist E.A."/>
            <person name="Sun H."/>
            <person name="LaButti K.M."/>
            <person name="Schmutz J."/>
            <person name="Jabbour D."/>
            <person name="Luo H."/>
            <person name="Baker S.E."/>
            <person name="Pisabarro A.G."/>
            <person name="Walton J.D."/>
            <person name="Blanchette R.A."/>
            <person name="Henrissat B."/>
            <person name="Martin F."/>
            <person name="Cullen D."/>
            <person name="Hibbett D.S."/>
            <person name="Grigoriev I.V."/>
        </authorList>
    </citation>
    <scope>NUCLEOTIDE SEQUENCE [LARGE SCALE GENOMIC DNA]</scope>
    <source>
        <strain evidence="4">FD-172 SS1</strain>
    </source>
</reference>
<dbReference type="AlphaFoldDB" id="A0A067N6Y1"/>
<protein>
    <submittedName>
        <fullName evidence="3">Uncharacterized protein</fullName>
    </submittedName>
</protein>
<name>A0A067N6Y1_BOTB1</name>
<gene>
    <name evidence="3" type="ORF">BOTBODRAFT_170621</name>
</gene>
<feature type="region of interest" description="Disordered" evidence="2">
    <location>
        <begin position="1"/>
        <end position="60"/>
    </location>
</feature>
<proteinExistence type="predicted"/>
<dbReference type="SUPFAM" id="SSF101447">
    <property type="entry name" value="Formin homology 2 domain (FH2 domain)"/>
    <property type="match status" value="1"/>
</dbReference>
<evidence type="ECO:0000256" key="1">
    <source>
        <dbReference type="SAM" id="Coils"/>
    </source>
</evidence>
<evidence type="ECO:0000313" key="3">
    <source>
        <dbReference type="EMBL" id="KDQ19541.1"/>
    </source>
</evidence>
<keyword evidence="4" id="KW-1185">Reference proteome</keyword>
<dbReference type="EMBL" id="KL198019">
    <property type="protein sequence ID" value="KDQ19541.1"/>
    <property type="molecule type" value="Genomic_DNA"/>
</dbReference>
<feature type="coiled-coil region" evidence="1">
    <location>
        <begin position="142"/>
        <end position="190"/>
    </location>
</feature>
<dbReference type="InParanoid" id="A0A067N6Y1"/>
<evidence type="ECO:0000313" key="4">
    <source>
        <dbReference type="Proteomes" id="UP000027195"/>
    </source>
</evidence>
<accession>A0A067N6Y1</accession>
<organism evidence="3 4">
    <name type="scientific">Botryobasidium botryosum (strain FD-172 SS1)</name>
    <dbReference type="NCBI Taxonomy" id="930990"/>
    <lineage>
        <taxon>Eukaryota</taxon>
        <taxon>Fungi</taxon>
        <taxon>Dikarya</taxon>
        <taxon>Basidiomycota</taxon>
        <taxon>Agaricomycotina</taxon>
        <taxon>Agaricomycetes</taxon>
        <taxon>Cantharellales</taxon>
        <taxon>Botryobasidiaceae</taxon>
        <taxon>Botryobasidium</taxon>
    </lineage>
</organism>
<dbReference type="HOGENOM" id="CLU_1015606_0_0_1"/>
<dbReference type="Proteomes" id="UP000027195">
    <property type="component" value="Unassembled WGS sequence"/>
</dbReference>
<evidence type="ECO:0000256" key="2">
    <source>
        <dbReference type="SAM" id="MobiDB-lite"/>
    </source>
</evidence>
<keyword evidence="1" id="KW-0175">Coiled coil</keyword>